<evidence type="ECO:0000256" key="2">
    <source>
        <dbReference type="ARBA" id="ARBA00023125"/>
    </source>
</evidence>
<evidence type="ECO:0000259" key="3">
    <source>
        <dbReference type="SMART" id="SM00470"/>
    </source>
</evidence>
<sequence length="324" mass="35997">MTDQKSLKRIGRTMGQSQMSSFINSGNQSRVFTLKSGSTATFVRQLIPSGEVDAKTFVDAKVNGRDQSALTEESVKDITRTIELQQFFPAIGRMVDGRIEIMDGSRRRAACLFAGTGLEVLVTEDEIDISDARQLAADIQTAKEHNLRELGQRFLMMEAQGMNKTEIAKAEGISNAKVTRAFQAAWVPAEFIELIPVVSDLSIPDYKLLLDVAEEAKAEGVAVKDVVHQVKERISEDQALNKLASDDQKTRILSFFTTAKKLLVKPVKNKSVTTEKFGSFTDRAAYAKRKTNAEKRHVQYEFHRLPAGTLEEIDLAIKAILNKS</sequence>
<dbReference type="Gene3D" id="1.10.10.2830">
    <property type="match status" value="1"/>
</dbReference>
<dbReference type="EMBL" id="VWXD01000008">
    <property type="protein sequence ID" value="NIF02489.1"/>
    <property type="molecule type" value="Genomic_DNA"/>
</dbReference>
<evidence type="ECO:0000313" key="5">
    <source>
        <dbReference type="Proteomes" id="UP000780690"/>
    </source>
</evidence>
<feature type="domain" description="ParB-like N-terminal" evidence="3">
    <location>
        <begin position="54"/>
        <end position="139"/>
    </location>
</feature>
<dbReference type="InterPro" id="IPR004437">
    <property type="entry name" value="ParB/RepB/Spo0J"/>
</dbReference>
<comment type="caution">
    <text evidence="4">The sequence shown here is derived from an EMBL/GenBank/DDBJ whole genome shotgun (WGS) entry which is preliminary data.</text>
</comment>
<name>A0ABX0R2Y4_9GAMM</name>
<dbReference type="InterPro" id="IPR014884">
    <property type="entry name" value="ParB_fam_C"/>
</dbReference>
<reference evidence="4 5" key="1">
    <citation type="journal article" date="2019" name="bioRxiv">
        <title>Bacteria contribute to plant secondary compound degradation in a generalist herbivore system.</title>
        <authorList>
            <person name="Francoeur C.B."/>
            <person name="Khadempour L."/>
            <person name="Moreira-Soto R.D."/>
            <person name="Gotting K."/>
            <person name="Book A.J."/>
            <person name="Pinto-Tomas A.A."/>
            <person name="Keefover-Ring K."/>
            <person name="Currie C.R."/>
        </authorList>
    </citation>
    <scope>NUCLEOTIDE SEQUENCE [LARGE SCALE GENOMIC DNA]</scope>
    <source>
        <strain evidence="4 5">Acro-805</strain>
    </source>
</reference>
<keyword evidence="2" id="KW-0238">DNA-binding</keyword>
<proteinExistence type="inferred from homology"/>
<dbReference type="InterPro" id="IPR036086">
    <property type="entry name" value="ParB/Sulfiredoxin_sf"/>
</dbReference>
<dbReference type="NCBIfam" id="TIGR00180">
    <property type="entry name" value="parB_part"/>
    <property type="match status" value="1"/>
</dbReference>
<dbReference type="SUPFAM" id="SSF110849">
    <property type="entry name" value="ParB/Sulfiredoxin"/>
    <property type="match status" value="1"/>
</dbReference>
<keyword evidence="5" id="KW-1185">Reference proteome</keyword>
<gene>
    <name evidence="4" type="ORF">F3J38_20925</name>
</gene>
<organism evidence="4 5">
    <name type="scientific">Candidatus Pantoea formicae</name>
    <dbReference type="NCBI Taxonomy" id="2608355"/>
    <lineage>
        <taxon>Bacteria</taxon>
        <taxon>Pseudomonadati</taxon>
        <taxon>Pseudomonadota</taxon>
        <taxon>Gammaproteobacteria</taxon>
        <taxon>Enterobacterales</taxon>
        <taxon>Erwiniaceae</taxon>
        <taxon>Pantoea</taxon>
    </lineage>
</organism>
<dbReference type="Pfam" id="PF08775">
    <property type="entry name" value="ParB"/>
    <property type="match status" value="1"/>
</dbReference>
<protein>
    <submittedName>
        <fullName evidence="4">ParB/RepB/Spo0J family partition protein</fullName>
    </submittedName>
</protein>
<comment type="similarity">
    <text evidence="1">Belongs to the ParB family.</text>
</comment>
<dbReference type="Proteomes" id="UP000780690">
    <property type="component" value="Unassembled WGS sequence"/>
</dbReference>
<dbReference type="PANTHER" id="PTHR38973">
    <property type="entry name" value="PLASMID PARTITIONING CONTROL PROTEIN-RELATED"/>
    <property type="match status" value="1"/>
</dbReference>
<evidence type="ECO:0000256" key="1">
    <source>
        <dbReference type="ARBA" id="ARBA00006295"/>
    </source>
</evidence>
<dbReference type="SMART" id="SM00470">
    <property type="entry name" value="ParB"/>
    <property type="match status" value="1"/>
</dbReference>
<dbReference type="InterPro" id="IPR003115">
    <property type="entry name" value="ParB_N"/>
</dbReference>
<evidence type="ECO:0000313" key="4">
    <source>
        <dbReference type="EMBL" id="NIF02489.1"/>
    </source>
</evidence>
<accession>A0ABX0R2Y4</accession>
<dbReference type="PANTHER" id="PTHR38973:SF1">
    <property type="entry name" value="PLASMID PARTITION PROTEIN B"/>
    <property type="match status" value="1"/>
</dbReference>
<dbReference type="CDD" id="cd16394">
    <property type="entry name" value="sopB_N"/>
    <property type="match status" value="1"/>
</dbReference>